<proteinExistence type="predicted"/>
<accession>A0A0B1P5Q4</accession>
<name>A0A0B1P5Q4_UNCNE</name>
<evidence type="ECO:0000313" key="3">
    <source>
        <dbReference type="Proteomes" id="UP000030854"/>
    </source>
</evidence>
<reference evidence="2 3" key="1">
    <citation type="journal article" date="2014" name="BMC Genomics">
        <title>Adaptive genomic structural variation in the grape powdery mildew pathogen, Erysiphe necator.</title>
        <authorList>
            <person name="Jones L."/>
            <person name="Riaz S."/>
            <person name="Morales-Cruz A."/>
            <person name="Amrine K.C."/>
            <person name="McGuire B."/>
            <person name="Gubler W.D."/>
            <person name="Walker M.A."/>
            <person name="Cantu D."/>
        </authorList>
    </citation>
    <scope>NUCLEOTIDE SEQUENCE [LARGE SCALE GENOMIC DNA]</scope>
    <source>
        <strain evidence="3">c</strain>
    </source>
</reference>
<dbReference type="Proteomes" id="UP000030854">
    <property type="component" value="Unassembled WGS sequence"/>
</dbReference>
<protein>
    <submittedName>
        <fullName evidence="2">Uncharacterized protein</fullName>
    </submittedName>
</protein>
<dbReference type="AlphaFoldDB" id="A0A0B1P5Q4"/>
<keyword evidence="3" id="KW-1185">Reference proteome</keyword>
<gene>
    <name evidence="2" type="ORF">EV44_g4025</name>
</gene>
<dbReference type="EMBL" id="JNVN01001903">
    <property type="protein sequence ID" value="KHJ32660.1"/>
    <property type="molecule type" value="Genomic_DNA"/>
</dbReference>
<comment type="caution">
    <text evidence="2">The sequence shown here is derived from an EMBL/GenBank/DDBJ whole genome shotgun (WGS) entry which is preliminary data.</text>
</comment>
<dbReference type="STRING" id="52586.A0A0B1P5Q4"/>
<evidence type="ECO:0000256" key="1">
    <source>
        <dbReference type="SAM" id="MobiDB-lite"/>
    </source>
</evidence>
<sequence>MAFGFVDDTNLVAWGCSARENCYTLKLAHSKCLAWAKRYGAEFAPGKYQLIHFSRKRGSSEDLKEKIELEDITINPRSEIKVLGVLVDSRLRWTHTLYFATYLTENRITLLIFNSRYLGNETMAPLANKHTLPPEPPDAGNRVSKTKKSSSKSVADVKSIRLAAYSAEAFRKAEAIEKALRVSQCSTEEIIGTEDNIMYEEMSDASDSVFGGGTQRAAIPQCQTETHNPLL</sequence>
<feature type="region of interest" description="Disordered" evidence="1">
    <location>
        <begin position="129"/>
        <end position="150"/>
    </location>
</feature>
<dbReference type="HOGENOM" id="CLU_1200585_0_0_1"/>
<evidence type="ECO:0000313" key="2">
    <source>
        <dbReference type="EMBL" id="KHJ32660.1"/>
    </source>
</evidence>
<organism evidence="2 3">
    <name type="scientific">Uncinula necator</name>
    <name type="common">Grape powdery mildew</name>
    <dbReference type="NCBI Taxonomy" id="52586"/>
    <lineage>
        <taxon>Eukaryota</taxon>
        <taxon>Fungi</taxon>
        <taxon>Dikarya</taxon>
        <taxon>Ascomycota</taxon>
        <taxon>Pezizomycotina</taxon>
        <taxon>Leotiomycetes</taxon>
        <taxon>Erysiphales</taxon>
        <taxon>Erysiphaceae</taxon>
        <taxon>Erysiphe</taxon>
    </lineage>
</organism>